<keyword evidence="7" id="KW-1185">Reference proteome</keyword>
<evidence type="ECO:0000256" key="2">
    <source>
        <dbReference type="ARBA" id="ARBA00023125"/>
    </source>
</evidence>
<evidence type="ECO:0000313" key="7">
    <source>
        <dbReference type="Proteomes" id="UP000646749"/>
    </source>
</evidence>
<evidence type="ECO:0000313" key="6">
    <source>
        <dbReference type="EMBL" id="GIG90479.1"/>
    </source>
</evidence>
<dbReference type="SMART" id="SM00342">
    <property type="entry name" value="HTH_ARAC"/>
    <property type="match status" value="1"/>
</dbReference>
<evidence type="ECO:0000256" key="3">
    <source>
        <dbReference type="ARBA" id="ARBA00023163"/>
    </source>
</evidence>
<keyword evidence="3" id="KW-0804">Transcription</keyword>
<dbReference type="InterPro" id="IPR018060">
    <property type="entry name" value="HTH_AraC"/>
</dbReference>
<protein>
    <submittedName>
        <fullName evidence="6">AraC family transcriptional regulator</fullName>
    </submittedName>
</protein>
<evidence type="ECO:0000256" key="4">
    <source>
        <dbReference type="SAM" id="MobiDB-lite"/>
    </source>
</evidence>
<proteinExistence type="predicted"/>
<name>A0ABQ4E701_9ACTN</name>
<comment type="caution">
    <text evidence="6">The sequence shown here is derived from an EMBL/GenBank/DDBJ whole genome shotgun (WGS) entry which is preliminary data.</text>
</comment>
<dbReference type="Pfam" id="PF12833">
    <property type="entry name" value="HTH_18"/>
    <property type="match status" value="1"/>
</dbReference>
<organism evidence="6 7">
    <name type="scientific">Plantactinospora endophytica</name>
    <dbReference type="NCBI Taxonomy" id="673535"/>
    <lineage>
        <taxon>Bacteria</taxon>
        <taxon>Bacillati</taxon>
        <taxon>Actinomycetota</taxon>
        <taxon>Actinomycetes</taxon>
        <taxon>Micromonosporales</taxon>
        <taxon>Micromonosporaceae</taxon>
        <taxon>Plantactinospora</taxon>
    </lineage>
</organism>
<evidence type="ECO:0000259" key="5">
    <source>
        <dbReference type="PROSITE" id="PS01124"/>
    </source>
</evidence>
<dbReference type="PANTHER" id="PTHR46796">
    <property type="entry name" value="HTH-TYPE TRANSCRIPTIONAL ACTIVATOR RHAS-RELATED"/>
    <property type="match status" value="1"/>
</dbReference>
<reference evidence="6 7" key="1">
    <citation type="submission" date="2021-01" db="EMBL/GenBank/DDBJ databases">
        <title>Whole genome shotgun sequence of Plantactinospora endophytica NBRC 110450.</title>
        <authorList>
            <person name="Komaki H."/>
            <person name="Tamura T."/>
        </authorList>
    </citation>
    <scope>NUCLEOTIDE SEQUENCE [LARGE SCALE GENOMIC DNA]</scope>
    <source>
        <strain evidence="6 7">NBRC 110450</strain>
    </source>
</reference>
<evidence type="ECO:0000256" key="1">
    <source>
        <dbReference type="ARBA" id="ARBA00023015"/>
    </source>
</evidence>
<keyword evidence="1" id="KW-0805">Transcription regulation</keyword>
<accession>A0ABQ4E701</accession>
<dbReference type="Proteomes" id="UP000646749">
    <property type="component" value="Unassembled WGS sequence"/>
</dbReference>
<gene>
    <name evidence="6" type="ORF">Pen02_54150</name>
</gene>
<dbReference type="Gene3D" id="1.10.10.60">
    <property type="entry name" value="Homeodomain-like"/>
    <property type="match status" value="1"/>
</dbReference>
<sequence>MSRLAYHGAMRSTVPGRADPAVWDATRPRSPSRMPGVTMAGFRARDPGTAAVGHRLVPYPAVTLALEFGAGTPVVADAAGQQRRGSLVAGLGFGVGGAVWVRGEDVECVQVRLSPVVAHAVLGVAPGELDGVVLALDELWGREASRIRARLAEVSSWEQRFALTETLLARRRAAGSSVAPEVAWAWHRILVGRGLVRVDGLAAEVGWSRKRLWSRFRAQIGLSPKRAARLVRFDRAAHRLVAGVGAARVAAEGGYADQSHLHRDVVAFAGVTPATVVGEPWLAVDDVAWPGAQLRSPDEFRCRCPNPVWPSGGVGARSTALPAVATGRRRCDLCGRGV</sequence>
<feature type="domain" description="HTH araC/xylS-type" evidence="5">
    <location>
        <begin position="193"/>
        <end position="279"/>
    </location>
</feature>
<dbReference type="PANTHER" id="PTHR46796:SF15">
    <property type="entry name" value="BLL1074 PROTEIN"/>
    <property type="match status" value="1"/>
</dbReference>
<feature type="region of interest" description="Disordered" evidence="4">
    <location>
        <begin position="18"/>
        <end position="38"/>
    </location>
</feature>
<keyword evidence="2" id="KW-0238">DNA-binding</keyword>
<dbReference type="EMBL" id="BONW01000028">
    <property type="protein sequence ID" value="GIG90479.1"/>
    <property type="molecule type" value="Genomic_DNA"/>
</dbReference>
<dbReference type="PROSITE" id="PS01124">
    <property type="entry name" value="HTH_ARAC_FAMILY_2"/>
    <property type="match status" value="1"/>
</dbReference>
<dbReference type="InterPro" id="IPR050204">
    <property type="entry name" value="AraC_XylS_family_regulators"/>
</dbReference>